<dbReference type="PRINTS" id="PR00813">
    <property type="entry name" value="BCTERIALGSPG"/>
</dbReference>
<dbReference type="InterPro" id="IPR013545">
    <property type="entry name" value="T2SS_protein-GspG_C"/>
</dbReference>
<sequence>MRKGFTLLELLIVIVVIGILAAVSVPRLMSFIDEGKSGGTQAEMSAIKAATRLFVMHTKRYPTAVEELVVNKTGGTGNAISGWKGPYVEDDVEEVAYDQWGNKYNIYNKELDADGGVGANGSFTIDGKTKCGILLVSPGKNGVDDGGGTTYGDGGDDLYEWLKFDGEPTAAAAE</sequence>
<dbReference type="InterPro" id="IPR012902">
    <property type="entry name" value="N_methyl_site"/>
</dbReference>
<dbReference type="Pfam" id="PF08334">
    <property type="entry name" value="T2SSG"/>
    <property type="match status" value="1"/>
</dbReference>
<dbReference type="EMBL" id="PKTG01000020">
    <property type="protein sequence ID" value="PLX19723.1"/>
    <property type="molecule type" value="Genomic_DNA"/>
</dbReference>
<comment type="caution">
    <text evidence="4">The sequence shown here is derived from an EMBL/GenBank/DDBJ whole genome shotgun (WGS) entry which is preliminary data.</text>
</comment>
<gene>
    <name evidence="4" type="ORF">C0601_01130</name>
</gene>
<protein>
    <recommendedName>
        <fullName evidence="3">Type II secretion system protein GspG C-terminal domain-containing protein</fullName>
    </recommendedName>
</protein>
<name>A0A2N5ZM88_MUIH1</name>
<dbReference type="NCBIfam" id="TIGR02532">
    <property type="entry name" value="IV_pilin_GFxxxE"/>
    <property type="match status" value="1"/>
</dbReference>
<dbReference type="SUPFAM" id="SSF54523">
    <property type="entry name" value="Pili subunits"/>
    <property type="match status" value="1"/>
</dbReference>
<dbReference type="Gene3D" id="3.30.700.10">
    <property type="entry name" value="Glycoprotein, Type 4 Pilin"/>
    <property type="match status" value="1"/>
</dbReference>
<evidence type="ECO:0000259" key="3">
    <source>
        <dbReference type="Pfam" id="PF08334"/>
    </source>
</evidence>
<dbReference type="InterPro" id="IPR045584">
    <property type="entry name" value="Pilin-like"/>
</dbReference>
<dbReference type="Proteomes" id="UP000234857">
    <property type="component" value="Unassembled WGS sequence"/>
</dbReference>
<reference evidence="4 5" key="1">
    <citation type="submission" date="2017-11" db="EMBL/GenBank/DDBJ databases">
        <title>Genome-resolved metagenomics identifies genetic mobility, metabolic interactions, and unexpected diversity in perchlorate-reducing communities.</title>
        <authorList>
            <person name="Barnum T.P."/>
            <person name="Figueroa I.A."/>
            <person name="Carlstrom C.I."/>
            <person name="Lucas L.N."/>
            <person name="Engelbrektson A.L."/>
            <person name="Coates J.D."/>
        </authorList>
    </citation>
    <scope>NUCLEOTIDE SEQUENCE [LARGE SCALE GENOMIC DNA]</scope>
    <source>
        <strain evidence="4">BM706</strain>
    </source>
</reference>
<dbReference type="PROSITE" id="PS00409">
    <property type="entry name" value="PROKAR_NTER_METHYL"/>
    <property type="match status" value="1"/>
</dbReference>
<dbReference type="GO" id="GO:0015628">
    <property type="term" value="P:protein secretion by the type II secretion system"/>
    <property type="evidence" value="ECO:0007669"/>
    <property type="project" value="InterPro"/>
</dbReference>
<dbReference type="InterPro" id="IPR000983">
    <property type="entry name" value="Bac_GSPG_pilin"/>
</dbReference>
<keyword evidence="2" id="KW-1133">Transmembrane helix</keyword>
<feature type="domain" description="Type II secretion system protein GspG C-terminal" evidence="3">
    <location>
        <begin position="28"/>
        <end position="107"/>
    </location>
</feature>
<evidence type="ECO:0000256" key="2">
    <source>
        <dbReference type="SAM" id="Phobius"/>
    </source>
</evidence>
<evidence type="ECO:0000256" key="1">
    <source>
        <dbReference type="ARBA" id="ARBA00022481"/>
    </source>
</evidence>
<proteinExistence type="predicted"/>
<keyword evidence="2" id="KW-0812">Transmembrane</keyword>
<accession>A0A2N5ZM88</accession>
<evidence type="ECO:0000313" key="4">
    <source>
        <dbReference type="EMBL" id="PLX19723.1"/>
    </source>
</evidence>
<dbReference type="GO" id="GO:0015627">
    <property type="term" value="C:type II protein secretion system complex"/>
    <property type="evidence" value="ECO:0007669"/>
    <property type="project" value="InterPro"/>
</dbReference>
<keyword evidence="2" id="KW-0472">Membrane</keyword>
<organism evidence="4 5">
    <name type="scientific">Muiribacterium halophilum</name>
    <dbReference type="NCBI Taxonomy" id="2053465"/>
    <lineage>
        <taxon>Bacteria</taxon>
        <taxon>Candidatus Muiribacteriota</taxon>
        <taxon>Candidatus Muiribacteriia</taxon>
        <taxon>Candidatus Muiribacteriales</taxon>
        <taxon>Candidatus Muiribacteriaceae</taxon>
        <taxon>Candidatus Muiribacterium</taxon>
    </lineage>
</organism>
<evidence type="ECO:0000313" key="5">
    <source>
        <dbReference type="Proteomes" id="UP000234857"/>
    </source>
</evidence>
<dbReference type="Pfam" id="PF07963">
    <property type="entry name" value="N_methyl"/>
    <property type="match status" value="1"/>
</dbReference>
<keyword evidence="1" id="KW-0488">Methylation</keyword>
<feature type="transmembrane region" description="Helical" evidence="2">
    <location>
        <begin position="7"/>
        <end position="29"/>
    </location>
</feature>
<dbReference type="AlphaFoldDB" id="A0A2N5ZM88"/>